<evidence type="ECO:0000259" key="2">
    <source>
        <dbReference type="PROSITE" id="PS50011"/>
    </source>
</evidence>
<keyword evidence="1" id="KW-0812">Transmembrane</keyword>
<dbReference type="PROSITE" id="PS50011">
    <property type="entry name" value="PROTEIN_KINASE_DOM"/>
    <property type="match status" value="1"/>
</dbReference>
<reference evidence="3" key="1">
    <citation type="submission" date="2021-01" db="EMBL/GenBank/DDBJ databases">
        <authorList>
            <person name="Corre E."/>
            <person name="Pelletier E."/>
            <person name="Niang G."/>
            <person name="Scheremetjew M."/>
            <person name="Finn R."/>
            <person name="Kale V."/>
            <person name="Holt S."/>
            <person name="Cochrane G."/>
            <person name="Meng A."/>
            <person name="Brown T."/>
            <person name="Cohen L."/>
        </authorList>
    </citation>
    <scope>NUCLEOTIDE SEQUENCE</scope>
    <source>
        <strain evidence="3">CCMP3124</strain>
    </source>
</reference>
<dbReference type="InterPro" id="IPR011009">
    <property type="entry name" value="Kinase-like_dom_sf"/>
</dbReference>
<evidence type="ECO:0000256" key="1">
    <source>
        <dbReference type="SAM" id="Phobius"/>
    </source>
</evidence>
<dbReference type="GO" id="GO:0005524">
    <property type="term" value="F:ATP binding"/>
    <property type="evidence" value="ECO:0007669"/>
    <property type="project" value="InterPro"/>
</dbReference>
<feature type="transmembrane region" description="Helical" evidence="1">
    <location>
        <begin position="444"/>
        <end position="466"/>
    </location>
</feature>
<evidence type="ECO:0000313" key="3">
    <source>
        <dbReference type="EMBL" id="CAD9240104.1"/>
    </source>
</evidence>
<sequence>MTRAKARTLVRMVGARVEEDGVLVPSGSVMCADSFAYRLIEPVVAKPGVQRVRAAVCERADADEGTLAQPTVAMAHLLVASLRGSAQWDDIDALQREVTTLESIHAAYDGAGGSELPPCVPRPIETFEYRRDADSSQQQQQVALRVHASELPPESELLSDLISRRGWRASAAQLESLVEQLLAGVQQLSLLSPPVIVQNIGPSNLLVSLPEKSPSKLRLCLRDLSMASSSLAPLSADVRDYLESHSDSVYIAPEVHQNFVTRSDSGTASVAADLYSVGATILFILLGRDPSSPTSPLSPPPELAAAKQRSASNLRRVVSVVEALLKPQPLRVESAEAALALLHGKSEAAASQEQSLVRKTHAGGVLDRKVGDAVASLVADRGDWQSGGVRDISDALDVSAGRIALLLGPRELDDLSESDVRAAAQREAVTLGGFALAWNGIVGAWTLSAIASGGVAALFSIPFWLAGADVSRKAFRAAKRASGSQSAQALPSADSSALNRALVPSGSSAGSEELLVVDTAQRRVIVRGGDSKDGIELSASDIDGALRVDVSRDALCVAPGVYVGRQLSTSQQVRLGKLIHRALSLNGAAPTAPRTPFDDDLDDRRYRGQFGGFAPGRDDNWP</sequence>
<dbReference type="InterPro" id="IPR000719">
    <property type="entry name" value="Prot_kinase_dom"/>
</dbReference>
<protein>
    <recommendedName>
        <fullName evidence="2">Protein kinase domain-containing protein</fullName>
    </recommendedName>
</protein>
<name>A0A7S1TLY0_9RHOD</name>
<accession>A0A7S1TLY0</accession>
<organism evidence="3">
    <name type="scientific">Erythrolobus australicus</name>
    <dbReference type="NCBI Taxonomy" id="1077150"/>
    <lineage>
        <taxon>Eukaryota</taxon>
        <taxon>Rhodophyta</taxon>
        <taxon>Bangiophyceae</taxon>
        <taxon>Porphyridiales</taxon>
        <taxon>Porphyridiaceae</taxon>
        <taxon>Erythrolobus</taxon>
    </lineage>
</organism>
<dbReference type="AlphaFoldDB" id="A0A7S1TLY0"/>
<dbReference type="Gene3D" id="1.10.510.10">
    <property type="entry name" value="Transferase(Phosphotransferase) domain 1"/>
    <property type="match status" value="1"/>
</dbReference>
<keyword evidence="1" id="KW-0472">Membrane</keyword>
<gene>
    <name evidence="3" type="ORF">EAUS1353_LOCUS1842</name>
</gene>
<dbReference type="GO" id="GO:0004672">
    <property type="term" value="F:protein kinase activity"/>
    <property type="evidence" value="ECO:0007669"/>
    <property type="project" value="InterPro"/>
</dbReference>
<proteinExistence type="predicted"/>
<feature type="domain" description="Protein kinase" evidence="2">
    <location>
        <begin position="1"/>
        <end position="346"/>
    </location>
</feature>
<dbReference type="EMBL" id="HBGI01002824">
    <property type="protein sequence ID" value="CAD9240104.1"/>
    <property type="molecule type" value="Transcribed_RNA"/>
</dbReference>
<keyword evidence="1" id="KW-1133">Transmembrane helix</keyword>
<dbReference type="SUPFAM" id="SSF56112">
    <property type="entry name" value="Protein kinase-like (PK-like)"/>
    <property type="match status" value="1"/>
</dbReference>